<dbReference type="Proteomes" id="UP000636800">
    <property type="component" value="Unassembled WGS sequence"/>
</dbReference>
<sequence>MKSSPVNLKDVQAEACYDPKEEFNKFLEEARKHAGLVNLHTNLSTNAGNTHCLKRNKSWKRTLSFLWRCSDRKRSAQQRTSANTNGHTLSRGQVSGPVACGEGREGIPRRLQASGPLAICFTPTMAEETETVYVTLGQVQHYGPIYRVT</sequence>
<dbReference type="PANTHER" id="PTHR35488:SF4">
    <property type="entry name" value="DUF4005 DOMAIN-CONTAINING PROTEIN"/>
    <property type="match status" value="1"/>
</dbReference>
<feature type="compositionally biased region" description="Polar residues" evidence="1">
    <location>
        <begin position="77"/>
        <end position="93"/>
    </location>
</feature>
<evidence type="ECO:0000313" key="2">
    <source>
        <dbReference type="EMBL" id="KAG0469948.1"/>
    </source>
</evidence>
<gene>
    <name evidence="3" type="ORF">HPP92_016044</name>
    <name evidence="2" type="ORF">HPP92_016648</name>
</gene>
<feature type="region of interest" description="Disordered" evidence="1">
    <location>
        <begin position="76"/>
        <end position="103"/>
    </location>
</feature>
<evidence type="ECO:0000313" key="3">
    <source>
        <dbReference type="EMBL" id="KAG0471498.1"/>
    </source>
</evidence>
<protein>
    <submittedName>
        <fullName evidence="3">Uncharacterized protein</fullName>
    </submittedName>
</protein>
<keyword evidence="4" id="KW-1185">Reference proteome</keyword>
<dbReference type="OrthoDB" id="737456at2759"/>
<name>A0A835QMW4_VANPL</name>
<dbReference type="PANTHER" id="PTHR35488">
    <property type="entry name" value="OS05G0358900 PROTEIN-RELATED"/>
    <property type="match status" value="1"/>
</dbReference>
<dbReference type="Proteomes" id="UP000639772">
    <property type="component" value="Unassembled WGS sequence"/>
</dbReference>
<evidence type="ECO:0000313" key="5">
    <source>
        <dbReference type="Proteomes" id="UP000639772"/>
    </source>
</evidence>
<dbReference type="EMBL" id="JADCNL010000008">
    <property type="protein sequence ID" value="KAG0469948.1"/>
    <property type="molecule type" value="Genomic_DNA"/>
</dbReference>
<dbReference type="AlphaFoldDB" id="A0A835QMW4"/>
<reference evidence="4 5" key="1">
    <citation type="journal article" date="2020" name="Nat. Food">
        <title>A phased Vanilla planifolia genome enables genetic improvement of flavour and production.</title>
        <authorList>
            <person name="Hasing T."/>
            <person name="Tang H."/>
            <person name="Brym M."/>
            <person name="Khazi F."/>
            <person name="Huang T."/>
            <person name="Chambers A.H."/>
        </authorList>
    </citation>
    <scope>NUCLEOTIDE SEQUENCE [LARGE SCALE GENOMIC DNA]</scope>
    <source>
        <tissue evidence="3">Leaf</tissue>
    </source>
</reference>
<evidence type="ECO:0000313" key="4">
    <source>
        <dbReference type="Proteomes" id="UP000636800"/>
    </source>
</evidence>
<organism evidence="3 5">
    <name type="scientific">Vanilla planifolia</name>
    <name type="common">Vanilla</name>
    <dbReference type="NCBI Taxonomy" id="51239"/>
    <lineage>
        <taxon>Eukaryota</taxon>
        <taxon>Viridiplantae</taxon>
        <taxon>Streptophyta</taxon>
        <taxon>Embryophyta</taxon>
        <taxon>Tracheophyta</taxon>
        <taxon>Spermatophyta</taxon>
        <taxon>Magnoliopsida</taxon>
        <taxon>Liliopsida</taxon>
        <taxon>Asparagales</taxon>
        <taxon>Orchidaceae</taxon>
        <taxon>Vanilloideae</taxon>
        <taxon>Vanilleae</taxon>
        <taxon>Vanilla</taxon>
    </lineage>
</organism>
<proteinExistence type="predicted"/>
<evidence type="ECO:0000256" key="1">
    <source>
        <dbReference type="SAM" id="MobiDB-lite"/>
    </source>
</evidence>
<dbReference type="EMBL" id="JADCNM010000008">
    <property type="protein sequence ID" value="KAG0471498.1"/>
    <property type="molecule type" value="Genomic_DNA"/>
</dbReference>
<accession>A0A835QMW4</accession>
<comment type="caution">
    <text evidence="3">The sequence shown here is derived from an EMBL/GenBank/DDBJ whole genome shotgun (WGS) entry which is preliminary data.</text>
</comment>